<feature type="domain" description="Protein kinase" evidence="3">
    <location>
        <begin position="1"/>
        <end position="330"/>
    </location>
</feature>
<evidence type="ECO:0000259" key="3">
    <source>
        <dbReference type="PROSITE" id="PS50011"/>
    </source>
</evidence>
<feature type="compositionally biased region" description="Pro residues" evidence="2">
    <location>
        <begin position="410"/>
        <end position="419"/>
    </location>
</feature>
<dbReference type="RefSeq" id="WP_201682402.1">
    <property type="nucleotide sequence ID" value="NZ_JAEQNA010000001.1"/>
</dbReference>
<proteinExistence type="predicted"/>
<organism evidence="4 5">
    <name type="scientific">Ramlibacter aurantiacus</name>
    <dbReference type="NCBI Taxonomy" id="2801330"/>
    <lineage>
        <taxon>Bacteria</taxon>
        <taxon>Pseudomonadati</taxon>
        <taxon>Pseudomonadota</taxon>
        <taxon>Betaproteobacteria</taxon>
        <taxon>Burkholderiales</taxon>
        <taxon>Comamonadaceae</taxon>
        <taxon>Ramlibacter</taxon>
    </lineage>
</organism>
<feature type="region of interest" description="Disordered" evidence="2">
    <location>
        <begin position="392"/>
        <end position="424"/>
    </location>
</feature>
<dbReference type="Gene3D" id="1.25.40.10">
    <property type="entry name" value="Tetratricopeptide repeat domain"/>
    <property type="match status" value="1"/>
</dbReference>
<dbReference type="Proteomes" id="UP000613011">
    <property type="component" value="Unassembled WGS sequence"/>
</dbReference>
<dbReference type="SUPFAM" id="SSF48452">
    <property type="entry name" value="TPR-like"/>
    <property type="match status" value="1"/>
</dbReference>
<dbReference type="InterPro" id="IPR019734">
    <property type="entry name" value="TPR_rpt"/>
</dbReference>
<keyword evidence="5" id="KW-1185">Reference proteome</keyword>
<sequence>MNIRTHASPEAYDPFADSYGPVGHALHFQVERIPGGPGEPARFRKTIKPGVGTDLLPMIHRENLLLMDMAARGLRHVAQSLAFTRDSSDTPFVVTTLDAGPSLNLWRRYEFVPAGGAAPQALLTPATFLQLLRHLLLALREFHGAGFVHCDIHAGNICLPFERAPGDAVRPLFEGLRLIDFGHTLSTRLRFDEPLRLDPDAPESLRRVSPAFRAALRQDAAQGRAEAVLRLDGRLDLYALGALAGQLQGGIDWSGQARAAVLYPAMTALVDRLLALDCDGSPVDPGLHDSLLATLEPLLREGGPADAAPRRPRLRPSGRQPETARETPLVVAPTTSHTATATATRLPGEPAPVPTQAPTAPVRGRRLAGLVLGLAVLAGALGWLGWQGLQTGDDPDATAAATSPGGSAEPSPPAPLPPDPPERAATYRAVDEDLNRMIQAAAGSDWPGVEAAARRVTVQLPSRPPPSPSPHLVAGERAVERAAYAEAAASLRRAIDQTPQDWAVWSAYGYALLRLGDLAGAREALGRGLRLRPHDASAWAHLAEVLALQGRRDAAAAALRLSVYYSSQRPRTLAHLRATGADTRIAPALQAVVRELGGALDHLPERSP</sequence>
<accession>A0A936ZD12</accession>
<dbReference type="PROSITE" id="PS50005">
    <property type="entry name" value="TPR"/>
    <property type="match status" value="1"/>
</dbReference>
<dbReference type="SUPFAM" id="SSF56112">
    <property type="entry name" value="Protein kinase-like (PK-like)"/>
    <property type="match status" value="1"/>
</dbReference>
<gene>
    <name evidence="4" type="ORF">JI739_03285</name>
</gene>
<evidence type="ECO:0000313" key="5">
    <source>
        <dbReference type="Proteomes" id="UP000613011"/>
    </source>
</evidence>
<keyword evidence="1" id="KW-0802">TPR repeat</keyword>
<evidence type="ECO:0000313" key="4">
    <source>
        <dbReference type="EMBL" id="MBL0419364.1"/>
    </source>
</evidence>
<dbReference type="Gene3D" id="1.10.510.10">
    <property type="entry name" value="Transferase(Phosphotransferase) domain 1"/>
    <property type="match status" value="1"/>
</dbReference>
<dbReference type="AlphaFoldDB" id="A0A936ZD12"/>
<feature type="compositionally biased region" description="Low complexity" evidence="2">
    <location>
        <begin position="332"/>
        <end position="344"/>
    </location>
</feature>
<comment type="caution">
    <text evidence="4">The sequence shown here is derived from an EMBL/GenBank/DDBJ whole genome shotgun (WGS) entry which is preliminary data.</text>
</comment>
<protein>
    <submittedName>
        <fullName evidence="4">Tetratricopeptide repeat protein</fullName>
    </submittedName>
</protein>
<dbReference type="GO" id="GO:0004672">
    <property type="term" value="F:protein kinase activity"/>
    <property type="evidence" value="ECO:0007669"/>
    <property type="project" value="InterPro"/>
</dbReference>
<evidence type="ECO:0000256" key="1">
    <source>
        <dbReference type="PROSITE-ProRule" id="PRU00339"/>
    </source>
</evidence>
<feature type="repeat" description="TPR" evidence="1">
    <location>
        <begin position="502"/>
        <end position="535"/>
    </location>
</feature>
<name>A0A936ZD12_9BURK</name>
<dbReference type="InterPro" id="IPR011009">
    <property type="entry name" value="Kinase-like_dom_sf"/>
</dbReference>
<dbReference type="EMBL" id="JAEQNA010000001">
    <property type="protein sequence ID" value="MBL0419364.1"/>
    <property type="molecule type" value="Genomic_DNA"/>
</dbReference>
<dbReference type="InterPro" id="IPR011990">
    <property type="entry name" value="TPR-like_helical_dom_sf"/>
</dbReference>
<dbReference type="Pfam" id="PF14559">
    <property type="entry name" value="TPR_19"/>
    <property type="match status" value="1"/>
</dbReference>
<reference evidence="4" key="1">
    <citation type="submission" date="2021-01" db="EMBL/GenBank/DDBJ databases">
        <title>Ramlibacter sp. strain AW1 16S ribosomal RNA gene Genome sequencing and assembly.</title>
        <authorList>
            <person name="Kang M."/>
        </authorList>
    </citation>
    <scope>NUCLEOTIDE SEQUENCE</scope>
    <source>
        <strain evidence="4">AW1</strain>
    </source>
</reference>
<feature type="region of interest" description="Disordered" evidence="2">
    <location>
        <begin position="300"/>
        <end position="360"/>
    </location>
</feature>
<dbReference type="GO" id="GO:0005524">
    <property type="term" value="F:ATP binding"/>
    <property type="evidence" value="ECO:0007669"/>
    <property type="project" value="InterPro"/>
</dbReference>
<evidence type="ECO:0000256" key="2">
    <source>
        <dbReference type="SAM" id="MobiDB-lite"/>
    </source>
</evidence>
<feature type="compositionally biased region" description="Low complexity" evidence="2">
    <location>
        <begin position="392"/>
        <end position="409"/>
    </location>
</feature>
<dbReference type="PROSITE" id="PS50011">
    <property type="entry name" value="PROTEIN_KINASE_DOM"/>
    <property type="match status" value="1"/>
</dbReference>
<dbReference type="InterPro" id="IPR000719">
    <property type="entry name" value="Prot_kinase_dom"/>
</dbReference>